<evidence type="ECO:0000256" key="1">
    <source>
        <dbReference type="SAM" id="Phobius"/>
    </source>
</evidence>
<keyword evidence="1" id="KW-0812">Transmembrane</keyword>
<reference evidence="2 3" key="1">
    <citation type="submission" date="2011-10" db="EMBL/GenBank/DDBJ databases">
        <title>The Genome Sequence of Actinomyces graevenitzii C83.</title>
        <authorList>
            <consortium name="The Broad Institute Genome Sequencing Platform"/>
            <consortium name="The Broad Institute Genome Sequencing Center for Infectious Disease"/>
            <person name="Earl A."/>
            <person name="Ward D."/>
            <person name="Feldgarden M."/>
            <person name="Gevers D."/>
            <person name="Sibley C.D."/>
            <person name="Field T.R."/>
            <person name="Grinwis M."/>
            <person name="Eshaghurshan C.S."/>
            <person name="Surette M.G."/>
            <person name="Young S.K."/>
            <person name="Zeng Q."/>
            <person name="Gargeya S."/>
            <person name="Fitzgerald M."/>
            <person name="Haas B."/>
            <person name="Abouelleil A."/>
            <person name="Alvarado L."/>
            <person name="Arachchi H.M."/>
            <person name="Berlin A."/>
            <person name="Brown A."/>
            <person name="Chapman S.B."/>
            <person name="Chen Z."/>
            <person name="Dunbar C."/>
            <person name="Freedman E."/>
            <person name="Gearin G."/>
            <person name="Goldberg J."/>
            <person name="Griggs A."/>
            <person name="Gujja S."/>
            <person name="Heiman D."/>
            <person name="Howarth C."/>
            <person name="Larson L."/>
            <person name="Lui A."/>
            <person name="MacDonald P.J.P."/>
            <person name="Montmayeur A."/>
            <person name="Murphy C."/>
            <person name="Neiman D."/>
            <person name="Pearson M."/>
            <person name="Priest M."/>
            <person name="Roberts A."/>
            <person name="Saif S."/>
            <person name="Shea T."/>
            <person name="Shenoy N."/>
            <person name="Sisk P."/>
            <person name="Stolte C."/>
            <person name="Sykes S."/>
            <person name="Wortman J."/>
            <person name="Nusbaum C."/>
            <person name="Birren B."/>
        </authorList>
    </citation>
    <scope>NUCLEOTIDE SEQUENCE [LARGE SCALE GENOMIC DNA]</scope>
    <source>
        <strain evidence="2 3">C83</strain>
    </source>
</reference>
<accession>G9PDZ0</accession>
<dbReference type="EMBL" id="ACRN01000002">
    <property type="protein sequence ID" value="EHM89221.1"/>
    <property type="molecule type" value="Genomic_DNA"/>
</dbReference>
<dbReference type="PATRIC" id="fig|435830.3.peg.610"/>
<sequence length="217" mass="24309">MSKKSKDSSPGVISSLFIMLFFGYLVLTWIVREFVPRVGPESLASELMANSFTIPVGLVVAPAIFFCIKGARQSKRIGDGKLSKWRGWALFLALVEIACIISLPFGSVAPVRDLFSGSEVINVKGCQNYFTEKEESGWGSRKENRHTGSSRARYVYFTSFDLITDQNKAINVKFTDSRRNSEFYAPVVKFCKDKGTSAVMSRYPHTGIIKEFTVEEK</sequence>
<evidence type="ECO:0000313" key="2">
    <source>
        <dbReference type="EMBL" id="EHM89221.1"/>
    </source>
</evidence>
<name>G9PDZ0_9ACTO</name>
<comment type="caution">
    <text evidence="2">The sequence shown here is derived from an EMBL/GenBank/DDBJ whole genome shotgun (WGS) entry which is preliminary data.</text>
</comment>
<keyword evidence="3" id="KW-1185">Reference proteome</keyword>
<proteinExistence type="predicted"/>
<dbReference type="Proteomes" id="UP000003822">
    <property type="component" value="Unassembled WGS sequence"/>
</dbReference>
<gene>
    <name evidence="2" type="ORF">HMPREF0045_00634</name>
</gene>
<keyword evidence="1" id="KW-0472">Membrane</keyword>
<dbReference type="RefSeq" id="WP_005985454.1">
    <property type="nucleotide sequence ID" value="NZ_JH470338.1"/>
</dbReference>
<evidence type="ECO:0000313" key="3">
    <source>
        <dbReference type="Proteomes" id="UP000003822"/>
    </source>
</evidence>
<dbReference type="STRING" id="435830.HMPREF0045_00634"/>
<keyword evidence="1" id="KW-1133">Transmembrane helix</keyword>
<dbReference type="HOGENOM" id="CLU_1399865_0_0_11"/>
<dbReference type="AlphaFoldDB" id="G9PDZ0"/>
<protein>
    <submittedName>
        <fullName evidence="2">Uncharacterized protein</fullName>
    </submittedName>
</protein>
<feature type="transmembrane region" description="Helical" evidence="1">
    <location>
        <begin position="51"/>
        <end position="68"/>
    </location>
</feature>
<feature type="transmembrane region" description="Helical" evidence="1">
    <location>
        <begin position="88"/>
        <end position="106"/>
    </location>
</feature>
<feature type="transmembrane region" description="Helical" evidence="1">
    <location>
        <begin position="12"/>
        <end position="31"/>
    </location>
</feature>
<organism evidence="2 3">
    <name type="scientific">Actinomyces graevenitzii C83</name>
    <dbReference type="NCBI Taxonomy" id="435830"/>
    <lineage>
        <taxon>Bacteria</taxon>
        <taxon>Bacillati</taxon>
        <taxon>Actinomycetota</taxon>
        <taxon>Actinomycetes</taxon>
        <taxon>Actinomycetales</taxon>
        <taxon>Actinomycetaceae</taxon>
        <taxon>Actinomyces</taxon>
    </lineage>
</organism>